<dbReference type="InterPro" id="IPR026928">
    <property type="entry name" value="FAX/IsoI-like"/>
</dbReference>
<accession>A0ABY7AMU5</accession>
<dbReference type="InterPro" id="IPR036249">
    <property type="entry name" value="Thioredoxin-like_sf"/>
</dbReference>
<dbReference type="InterPro" id="IPR012336">
    <property type="entry name" value="Thioredoxin-like_fold"/>
</dbReference>
<dbReference type="SFLD" id="SFLDS00019">
    <property type="entry name" value="Glutathione_Transferase_(cytos"/>
    <property type="match status" value="1"/>
</dbReference>
<dbReference type="Gene3D" id="1.20.1050.10">
    <property type="match status" value="1"/>
</dbReference>
<gene>
    <name evidence="3" type="ORF">OLW01_03460</name>
</gene>
<dbReference type="PANTHER" id="PTHR12289:SF41">
    <property type="entry name" value="FAILED AXON CONNECTIONS-RELATED"/>
    <property type="match status" value="1"/>
</dbReference>
<evidence type="ECO:0000259" key="2">
    <source>
        <dbReference type="Pfam" id="PF17172"/>
    </source>
</evidence>
<evidence type="ECO:0000313" key="4">
    <source>
        <dbReference type="Proteomes" id="UP001163726"/>
    </source>
</evidence>
<dbReference type="CDD" id="cd03193">
    <property type="entry name" value="GST_C_Metaxin"/>
    <property type="match status" value="1"/>
</dbReference>
<dbReference type="SUPFAM" id="SSF47616">
    <property type="entry name" value="GST C-terminal domain-like"/>
    <property type="match status" value="1"/>
</dbReference>
<dbReference type="SUPFAM" id="SSF52833">
    <property type="entry name" value="Thioredoxin-like"/>
    <property type="match status" value="1"/>
</dbReference>
<dbReference type="SFLD" id="SFLDG01180">
    <property type="entry name" value="SUF1"/>
    <property type="match status" value="1"/>
</dbReference>
<dbReference type="Pfam" id="PF17171">
    <property type="entry name" value="GST_C_6"/>
    <property type="match status" value="1"/>
</dbReference>
<dbReference type="PANTHER" id="PTHR12289">
    <property type="entry name" value="METAXIN RELATED"/>
    <property type="match status" value="1"/>
</dbReference>
<proteinExistence type="predicted"/>
<dbReference type="EMBL" id="CP109965">
    <property type="protein sequence ID" value="WAJ70880.1"/>
    <property type="molecule type" value="Genomic_DNA"/>
</dbReference>
<name>A0ABY7AMU5_9ALTE</name>
<evidence type="ECO:0000313" key="3">
    <source>
        <dbReference type="EMBL" id="WAJ70880.1"/>
    </source>
</evidence>
<reference evidence="3" key="1">
    <citation type="submission" date="2022-10" db="EMBL/GenBank/DDBJ databases">
        <title>Catenovulum adriacola sp. nov. isolated in the Harbour of Susak.</title>
        <authorList>
            <person name="Schoch T."/>
            <person name="Reich S.J."/>
            <person name="Stoeferle S."/>
            <person name="Flaiz M."/>
            <person name="Kazda M."/>
            <person name="Riedel C.U."/>
            <person name="Duerre P."/>
        </authorList>
    </citation>
    <scope>NUCLEOTIDE SEQUENCE</scope>
    <source>
        <strain evidence="3">TS8</strain>
    </source>
</reference>
<dbReference type="SFLD" id="SFLDG01200">
    <property type="entry name" value="SUF1.1"/>
    <property type="match status" value="1"/>
</dbReference>
<organism evidence="3 4">
    <name type="scientific">Catenovulum adriaticum</name>
    <dbReference type="NCBI Taxonomy" id="2984846"/>
    <lineage>
        <taxon>Bacteria</taxon>
        <taxon>Pseudomonadati</taxon>
        <taxon>Pseudomonadota</taxon>
        <taxon>Gammaproteobacteria</taxon>
        <taxon>Alteromonadales</taxon>
        <taxon>Alteromonadaceae</taxon>
        <taxon>Catenovulum</taxon>
    </lineage>
</organism>
<keyword evidence="4" id="KW-1185">Reference proteome</keyword>
<dbReference type="Proteomes" id="UP001163726">
    <property type="component" value="Chromosome"/>
</dbReference>
<dbReference type="InterPro" id="IPR033468">
    <property type="entry name" value="Metaxin_GST"/>
</dbReference>
<sequence length="232" mass="26521">MIRLHGFGPQFGLMDASPFVLKVDIYLRMAEIPYQVRSKISNLTKAPKAKLPFITDGDKLIADSSFIIEHLKQQYGDILDIALTPHQQAIAYLVSKSLDENFYWCFVYSRWINESTWLDMKASTFSFLSFPLKHIVPVVARRRVVNALNQQGIGRHSETEIKHIFINSLNSLADLLGEQTYFLGEQPTSLDATAFAMLAEFILADLQSEFNDIAKTYPSLVSYCDRIYQAYY</sequence>
<dbReference type="InterPro" id="IPR050931">
    <property type="entry name" value="Mito_Protein_Transport_Metaxin"/>
</dbReference>
<feature type="domain" description="Thioredoxin-like fold" evidence="2">
    <location>
        <begin position="18"/>
        <end position="114"/>
    </location>
</feature>
<dbReference type="Gene3D" id="3.40.30.10">
    <property type="entry name" value="Glutaredoxin"/>
    <property type="match status" value="1"/>
</dbReference>
<dbReference type="RefSeq" id="WP_268075227.1">
    <property type="nucleotide sequence ID" value="NZ_CP109965.1"/>
</dbReference>
<dbReference type="InterPro" id="IPR036282">
    <property type="entry name" value="Glutathione-S-Trfase_C_sf"/>
</dbReference>
<dbReference type="CDD" id="cd03080">
    <property type="entry name" value="GST_N_Metaxin_like"/>
    <property type="match status" value="1"/>
</dbReference>
<evidence type="ECO:0000259" key="1">
    <source>
        <dbReference type="Pfam" id="PF17171"/>
    </source>
</evidence>
<dbReference type="Pfam" id="PF17172">
    <property type="entry name" value="GST_N_4"/>
    <property type="match status" value="1"/>
</dbReference>
<feature type="domain" description="Metaxin glutathione S-transferase" evidence="1">
    <location>
        <begin position="167"/>
        <end position="227"/>
    </location>
</feature>
<dbReference type="InterPro" id="IPR040079">
    <property type="entry name" value="Glutathione_S-Trfase"/>
</dbReference>
<protein>
    <submittedName>
        <fullName evidence="3">Glutathione S-transferase family protein</fullName>
    </submittedName>
</protein>